<evidence type="ECO:0000313" key="3">
    <source>
        <dbReference type="Proteomes" id="UP001244552"/>
    </source>
</evidence>
<dbReference type="SMART" id="SM00028">
    <property type="entry name" value="TPR"/>
    <property type="match status" value="4"/>
</dbReference>
<proteinExistence type="predicted"/>
<keyword evidence="3" id="KW-1185">Reference proteome</keyword>
<dbReference type="Gene3D" id="1.25.40.10">
    <property type="entry name" value="Tetratricopeptide repeat domain"/>
    <property type="match status" value="2"/>
</dbReference>
<comment type="caution">
    <text evidence="2">The sequence shown here is derived from an EMBL/GenBank/DDBJ whole genome shotgun (WGS) entry which is preliminary data.</text>
</comment>
<accession>A0ABU0MTM6</accession>
<gene>
    <name evidence="2" type="ORF">QO018_005713</name>
</gene>
<dbReference type="Proteomes" id="UP001244552">
    <property type="component" value="Unassembled WGS sequence"/>
</dbReference>
<dbReference type="EMBL" id="JAUSVU010000032">
    <property type="protein sequence ID" value="MDQ0536815.1"/>
    <property type="molecule type" value="Genomic_DNA"/>
</dbReference>
<dbReference type="Gene3D" id="3.40.50.2000">
    <property type="entry name" value="Glycogen Phosphorylase B"/>
    <property type="match status" value="1"/>
</dbReference>
<evidence type="ECO:0000313" key="2">
    <source>
        <dbReference type="EMBL" id="MDQ0536815.1"/>
    </source>
</evidence>
<dbReference type="PROSITE" id="PS50005">
    <property type="entry name" value="TPR"/>
    <property type="match status" value="1"/>
</dbReference>
<dbReference type="InterPro" id="IPR011990">
    <property type="entry name" value="TPR-like_helical_dom_sf"/>
</dbReference>
<keyword evidence="1" id="KW-0802">TPR repeat</keyword>
<dbReference type="Pfam" id="PF13414">
    <property type="entry name" value="TPR_11"/>
    <property type="match status" value="1"/>
</dbReference>
<evidence type="ECO:0000256" key="1">
    <source>
        <dbReference type="PROSITE-ProRule" id="PRU00339"/>
    </source>
</evidence>
<reference evidence="2 3" key="1">
    <citation type="submission" date="2023-07" db="EMBL/GenBank/DDBJ databases">
        <title>Genomic Encyclopedia of Type Strains, Phase IV (KMG-IV): sequencing the most valuable type-strain genomes for metagenomic binning, comparative biology and taxonomic classification.</title>
        <authorList>
            <person name="Goeker M."/>
        </authorList>
    </citation>
    <scope>NUCLEOTIDE SEQUENCE [LARGE SCALE GENOMIC DNA]</scope>
    <source>
        <strain evidence="2 3">DSM 19922</strain>
    </source>
</reference>
<dbReference type="SUPFAM" id="SSF48452">
    <property type="entry name" value="TPR-like"/>
    <property type="match status" value="1"/>
</dbReference>
<dbReference type="Pfam" id="PF13432">
    <property type="entry name" value="TPR_16"/>
    <property type="match status" value="2"/>
</dbReference>
<name>A0ABU0MTM6_9PROT</name>
<dbReference type="InterPro" id="IPR019734">
    <property type="entry name" value="TPR_rpt"/>
</dbReference>
<dbReference type="RefSeq" id="WP_246513727.1">
    <property type="nucleotide sequence ID" value="NZ_JAGINO010000032.1"/>
</dbReference>
<dbReference type="PANTHER" id="PTHR44366:SF1">
    <property type="entry name" value="UDP-N-ACETYLGLUCOSAMINE--PEPTIDE N-ACETYLGLUCOSAMINYLTRANSFERASE 110 KDA SUBUNIT"/>
    <property type="match status" value="1"/>
</dbReference>
<dbReference type="InterPro" id="IPR037919">
    <property type="entry name" value="OGT"/>
</dbReference>
<dbReference type="PANTHER" id="PTHR44366">
    <property type="entry name" value="UDP-N-ACETYLGLUCOSAMINE--PEPTIDE N-ACETYLGLUCOSAMINYLTRANSFERASE 110 KDA SUBUNIT"/>
    <property type="match status" value="1"/>
</dbReference>
<dbReference type="SUPFAM" id="SSF53756">
    <property type="entry name" value="UDP-Glycosyltransferase/glycogen phosphorylase"/>
    <property type="match status" value="1"/>
</dbReference>
<sequence>MSPPLPQSPFSAAAPLAAARRWFQMGDRQQAAQLCQRLLAASPDEGEALHLLGLIALGDGHAACAASLFAHAAAVCPGHAQAHANRAAALHRLGRSGDALAACRRALALQPAEPVLLHNMAALLRECGRGAMAITAFRRLVRLAPHNGAGFHGLLDALRTSGELTEAVAAGRALVALHPALPATHGNLGILLQFQGCPDAAMRCYTRALTLDPEYAEARSNLGLAQLLTGDLAQGWSNYAARWQAAGNSAAAAADLRSALPVWDGGPLGGRRLLAWGELGVGDEILLAGMIPDLEERGIACVLEAAPRLVPLFARSFPRVEVVPRREPPHPPAWPDDLGAQCALGNLGRWLRPDFGAFPRRSHYLNADPHRTSALRARYRAMAGGNRLVGISWHSANPLHRDFKSAPLILWAPVLRLPGITFVDLQYGDRSAELEAVRRDQGVPIIHDDSIDPLSDLDGFAAQVAALDLVISISNTTVHVAGALGVPVWTLLARQTGFLWCWFTGREDSPWYPSMRLYRQGRVGDWGPVFERVCRDLRDRPAAFTGEPLR</sequence>
<feature type="repeat" description="TPR" evidence="1">
    <location>
        <begin position="182"/>
        <end position="215"/>
    </location>
</feature>
<protein>
    <submittedName>
        <fullName evidence="2">Flp pilus assembly protein TadD</fullName>
    </submittedName>
</protein>
<organism evidence="2 3">
    <name type="scientific">Azospirillum picis</name>
    <dbReference type="NCBI Taxonomy" id="488438"/>
    <lineage>
        <taxon>Bacteria</taxon>
        <taxon>Pseudomonadati</taxon>
        <taxon>Pseudomonadota</taxon>
        <taxon>Alphaproteobacteria</taxon>
        <taxon>Rhodospirillales</taxon>
        <taxon>Azospirillaceae</taxon>
        <taxon>Azospirillum</taxon>
    </lineage>
</organism>